<dbReference type="PANTHER" id="PTHR42696:SF2">
    <property type="entry name" value="ASPARTATE AMMONIA-LYASE"/>
    <property type="match status" value="1"/>
</dbReference>
<evidence type="ECO:0000256" key="4">
    <source>
        <dbReference type="ARBA" id="ARBA00023239"/>
    </source>
</evidence>
<dbReference type="InterPro" id="IPR022761">
    <property type="entry name" value="Fumarate_lyase_N"/>
</dbReference>
<dbReference type="Proteomes" id="UP000315353">
    <property type="component" value="Unassembled WGS sequence"/>
</dbReference>
<dbReference type="NCBIfam" id="TIGR00839">
    <property type="entry name" value="aspA"/>
    <property type="match status" value="1"/>
</dbReference>
<dbReference type="InterPro" id="IPR018951">
    <property type="entry name" value="Fumarase_C_C"/>
</dbReference>
<dbReference type="PRINTS" id="PR00149">
    <property type="entry name" value="FUMRATELYASE"/>
</dbReference>
<dbReference type="PANTHER" id="PTHR42696">
    <property type="entry name" value="ASPARTATE AMMONIA-LYASE"/>
    <property type="match status" value="1"/>
</dbReference>
<dbReference type="NCBIfam" id="NF008909">
    <property type="entry name" value="PRK12273.1"/>
    <property type="match status" value="1"/>
</dbReference>
<evidence type="ECO:0000313" key="10">
    <source>
        <dbReference type="EMBL" id="APT86851.1"/>
    </source>
</evidence>
<dbReference type="PROSITE" id="PS00163">
    <property type="entry name" value="FUMARATE_LYASES"/>
    <property type="match status" value="1"/>
</dbReference>
<dbReference type="GO" id="GO:0008797">
    <property type="term" value="F:aspartate ammonia-lyase activity"/>
    <property type="evidence" value="ECO:0007669"/>
    <property type="project" value="UniProtKB-UniRule"/>
</dbReference>
<evidence type="ECO:0000256" key="1">
    <source>
        <dbReference type="ARBA" id="ARBA00005596"/>
    </source>
</evidence>
<evidence type="ECO:0000259" key="9">
    <source>
        <dbReference type="Pfam" id="PF10415"/>
    </source>
</evidence>
<evidence type="ECO:0000256" key="6">
    <source>
        <dbReference type="RuleBase" id="RU362017"/>
    </source>
</evidence>
<dbReference type="EMBL" id="BJNB01000006">
    <property type="protein sequence ID" value="GEB97105.1"/>
    <property type="molecule type" value="Genomic_DNA"/>
</dbReference>
<dbReference type="OrthoDB" id="9802809at2"/>
<feature type="domain" description="Fumarase C C-terminal" evidence="9">
    <location>
        <begin position="450"/>
        <end position="503"/>
    </location>
</feature>
<dbReference type="CDD" id="cd01357">
    <property type="entry name" value="Aspartase"/>
    <property type="match status" value="1"/>
</dbReference>
<protein>
    <recommendedName>
        <fullName evidence="3 5">Aspartate ammonia-lyase</fullName>
        <shortName evidence="6">Aspartase</shortName>
        <ecNumber evidence="2 5">4.3.1.1</ecNumber>
    </recommendedName>
</protein>
<organism evidence="10 12">
    <name type="scientific">Corynebacterium flavescens</name>
    <dbReference type="NCBI Taxonomy" id="28028"/>
    <lineage>
        <taxon>Bacteria</taxon>
        <taxon>Bacillati</taxon>
        <taxon>Actinomycetota</taxon>
        <taxon>Actinomycetes</taxon>
        <taxon>Mycobacteriales</taxon>
        <taxon>Corynebacteriaceae</taxon>
        <taxon>Corynebacterium</taxon>
    </lineage>
</organism>
<dbReference type="Proteomes" id="UP000185479">
    <property type="component" value="Chromosome"/>
</dbReference>
<dbReference type="STRING" id="28028.CFLV_06385"/>
<dbReference type="InterPro" id="IPR024083">
    <property type="entry name" value="Fumarase/histidase_N"/>
</dbReference>
<dbReference type="EMBL" id="CP009246">
    <property type="protein sequence ID" value="APT86851.1"/>
    <property type="molecule type" value="Genomic_DNA"/>
</dbReference>
<reference evidence="11 13" key="2">
    <citation type="submission" date="2019-06" db="EMBL/GenBank/DDBJ databases">
        <title>Whole genome shotgun sequence of Corynebacterium flavescens NBRC 14136.</title>
        <authorList>
            <person name="Hosoyama A."/>
            <person name="Uohara A."/>
            <person name="Ohji S."/>
            <person name="Ichikawa N."/>
        </authorList>
    </citation>
    <scope>NUCLEOTIDE SEQUENCE [LARGE SCALE GENOMIC DNA]</scope>
    <source>
        <strain evidence="11 13">NBRC 14136</strain>
    </source>
</reference>
<dbReference type="Gene3D" id="1.20.200.10">
    <property type="entry name" value="Fumarase/aspartase (Central domain)"/>
    <property type="match status" value="1"/>
</dbReference>
<evidence type="ECO:0000259" key="8">
    <source>
        <dbReference type="Pfam" id="PF00206"/>
    </source>
</evidence>
<dbReference type="Gene3D" id="1.10.40.30">
    <property type="entry name" value="Fumarase/aspartase (C-terminal domain)"/>
    <property type="match status" value="1"/>
</dbReference>
<dbReference type="GO" id="GO:0005829">
    <property type="term" value="C:cytosol"/>
    <property type="evidence" value="ECO:0007669"/>
    <property type="project" value="TreeGrafter"/>
</dbReference>
<dbReference type="InterPro" id="IPR000362">
    <property type="entry name" value="Fumarate_lyase_fam"/>
</dbReference>
<dbReference type="EC" id="4.3.1.1" evidence="2 5"/>
<evidence type="ECO:0000256" key="3">
    <source>
        <dbReference type="ARBA" id="ARBA00016146"/>
    </source>
</evidence>
<dbReference type="GO" id="GO:0006099">
    <property type="term" value="P:tricarboxylic acid cycle"/>
    <property type="evidence" value="ECO:0007669"/>
    <property type="project" value="InterPro"/>
</dbReference>
<dbReference type="InterPro" id="IPR004708">
    <property type="entry name" value="ApsA"/>
</dbReference>
<evidence type="ECO:0000256" key="7">
    <source>
        <dbReference type="SAM" id="MobiDB-lite"/>
    </source>
</evidence>
<dbReference type="SUPFAM" id="SSF48557">
    <property type="entry name" value="L-aspartase-like"/>
    <property type="match status" value="1"/>
</dbReference>
<dbReference type="AlphaFoldDB" id="A0A1L7CLY9"/>
<accession>A0A1L7CLY9</accession>
<dbReference type="GeneID" id="82880340"/>
<dbReference type="GO" id="GO:0006531">
    <property type="term" value="P:aspartate metabolic process"/>
    <property type="evidence" value="ECO:0007669"/>
    <property type="project" value="InterPro"/>
</dbReference>
<keyword evidence="4 6" id="KW-0456">Lyase</keyword>
<gene>
    <name evidence="10" type="primary">aspA</name>
    <name evidence="11" type="ORF">CFL01nite_06000</name>
    <name evidence="10" type="ORF">CFLV_06385</name>
</gene>
<dbReference type="FunFam" id="1.20.200.10:FF:000001">
    <property type="entry name" value="Fumarate hydratase, mitochondrial"/>
    <property type="match status" value="1"/>
</dbReference>
<dbReference type="RefSeq" id="WP_075729812.1">
    <property type="nucleotide sequence ID" value="NZ_BJNB01000006.1"/>
</dbReference>
<evidence type="ECO:0000313" key="11">
    <source>
        <dbReference type="EMBL" id="GEB97105.1"/>
    </source>
</evidence>
<feature type="domain" description="Fumarate lyase N-terminal" evidence="8">
    <location>
        <begin position="52"/>
        <end position="384"/>
    </location>
</feature>
<evidence type="ECO:0000256" key="5">
    <source>
        <dbReference type="NCBIfam" id="TIGR00839"/>
    </source>
</evidence>
<feature type="compositionally biased region" description="Basic and acidic residues" evidence="7">
    <location>
        <begin position="8"/>
        <end position="20"/>
    </location>
</feature>
<keyword evidence="12" id="KW-1185">Reference proteome</keyword>
<reference evidence="10 12" key="1">
    <citation type="submission" date="2014-08" db="EMBL/GenBank/DDBJ databases">
        <title>Complete genome sequence of Corynebacterium flavescens OJ8(T)(=DSM 20296(T)), isolated from cheese.</title>
        <authorList>
            <person name="Ruckert C."/>
            <person name="Albersmeier A."/>
            <person name="Winkler A."/>
            <person name="Kalinowski J."/>
        </authorList>
    </citation>
    <scope>NUCLEOTIDE SEQUENCE [LARGE SCALE GENOMIC DNA]</scope>
    <source>
        <strain evidence="10 12">OJ8</strain>
    </source>
</reference>
<proteinExistence type="inferred from homology"/>
<name>A0A1L7CLY9_CORFL</name>
<dbReference type="InterPro" id="IPR051546">
    <property type="entry name" value="Aspartate_Ammonia-Lyase"/>
</dbReference>
<dbReference type="Pfam" id="PF10415">
    <property type="entry name" value="FumaraseC_C"/>
    <property type="match status" value="1"/>
</dbReference>
<sequence length="515" mass="56170">MAKPSKKNVHDSKEEVKKTSVEAGQTVGTDKTEKPGSGLGTKKTRTETDLLGSLEVPADAYYGVHTVRAMDNFQISYVTINSIPEFVRGMVQVKKATAMANRRLHTLPRKKAEAIIWACDQILDKGRCMDQFPLDVFQGGAGTSLNMNTNEVVANLALEYLGEPKGSYDIINPNDDVNMSQSTNDAYPTGFRLGVYAAVDKLIERFDALEAAFNAKGNEFQDILKMGRTQLQDAVPMTMGDEFKAFAHNLAEEQSVLRDAQSRLREINLGATAIGTGVNTPAGYRHQVTAALSEVTGLEMKTARDLIEATSDCGAYVLLHSAIKRAAMKLSKICNDLRLLSSGPRAGLHEINLPPRQAGSSIMPGKVNPVIPEVVNQVCFKVFGNDHVVTMAAEAGQLQLNVMEPVIGEALFQSIRIMGNAVDTLREKCVVGITANPEVCRAYVENSIGIVTYLNPFIGHHNGDLIAKESLHTGRGVRELVLEKGLLDEATLDKVLSVENLMHPEFRGQLYVDEN</sequence>
<evidence type="ECO:0000313" key="13">
    <source>
        <dbReference type="Proteomes" id="UP000315353"/>
    </source>
</evidence>
<evidence type="ECO:0000256" key="2">
    <source>
        <dbReference type="ARBA" id="ARBA00012992"/>
    </source>
</evidence>
<comment type="similarity">
    <text evidence="1 6">Belongs to the class-II fumarase/aspartase family. Aspartase subfamily.</text>
</comment>
<comment type="catalytic activity">
    <reaction evidence="6">
        <text>L-aspartate = fumarate + NH4(+)</text>
        <dbReference type="Rhea" id="RHEA:16601"/>
        <dbReference type="ChEBI" id="CHEBI:28938"/>
        <dbReference type="ChEBI" id="CHEBI:29806"/>
        <dbReference type="ChEBI" id="CHEBI:29991"/>
        <dbReference type="EC" id="4.3.1.1"/>
    </reaction>
</comment>
<evidence type="ECO:0000313" key="12">
    <source>
        <dbReference type="Proteomes" id="UP000185479"/>
    </source>
</evidence>
<dbReference type="PRINTS" id="PR00145">
    <property type="entry name" value="ARGSUCLYASE"/>
</dbReference>
<feature type="region of interest" description="Disordered" evidence="7">
    <location>
        <begin position="1"/>
        <end position="45"/>
    </location>
</feature>
<dbReference type="Gene3D" id="1.10.275.10">
    <property type="entry name" value="Fumarase/aspartase (N-terminal domain)"/>
    <property type="match status" value="1"/>
</dbReference>
<dbReference type="InterPro" id="IPR008948">
    <property type="entry name" value="L-Aspartase-like"/>
</dbReference>
<dbReference type="InterPro" id="IPR020557">
    <property type="entry name" value="Fumarate_lyase_CS"/>
</dbReference>
<dbReference type="Pfam" id="PF00206">
    <property type="entry name" value="Lyase_1"/>
    <property type="match status" value="1"/>
</dbReference>
<dbReference type="KEGG" id="cfc:CFLV_06385"/>
<dbReference type="FunFam" id="1.10.275.10:FF:000001">
    <property type="entry name" value="Fumarate hydratase, mitochondrial"/>
    <property type="match status" value="1"/>
</dbReference>